<gene>
    <name evidence="2" type="ORF">FHS33_004858</name>
</gene>
<dbReference type="EMBL" id="JACJIE010000013">
    <property type="protein sequence ID" value="MBA8946405.1"/>
    <property type="molecule type" value="Genomic_DNA"/>
</dbReference>
<reference evidence="2 3" key="1">
    <citation type="submission" date="2020-08" db="EMBL/GenBank/DDBJ databases">
        <title>Genomic Encyclopedia of Type Strains, Phase III (KMG-III): the genomes of soil and plant-associated and newly described type strains.</title>
        <authorList>
            <person name="Whitman W."/>
        </authorList>
    </citation>
    <scope>NUCLEOTIDE SEQUENCE [LARGE SCALE GENOMIC DNA]</scope>
    <source>
        <strain evidence="2 3">CECT 3271</strain>
    </source>
</reference>
<feature type="region of interest" description="Disordered" evidence="1">
    <location>
        <begin position="1"/>
        <end position="87"/>
    </location>
</feature>
<dbReference type="AlphaFoldDB" id="A0AA40SHR6"/>
<evidence type="ECO:0000313" key="3">
    <source>
        <dbReference type="Proteomes" id="UP000530412"/>
    </source>
</evidence>
<organism evidence="2 3">
    <name type="scientific">Streptomyces calvus</name>
    <dbReference type="NCBI Taxonomy" id="67282"/>
    <lineage>
        <taxon>Bacteria</taxon>
        <taxon>Bacillati</taxon>
        <taxon>Actinomycetota</taxon>
        <taxon>Actinomycetes</taxon>
        <taxon>Kitasatosporales</taxon>
        <taxon>Streptomycetaceae</taxon>
        <taxon>Streptomyces</taxon>
    </lineage>
</organism>
<dbReference type="Proteomes" id="UP000530412">
    <property type="component" value="Unassembled WGS sequence"/>
</dbReference>
<comment type="caution">
    <text evidence="2">The sequence shown here is derived from an EMBL/GenBank/DDBJ whole genome shotgun (WGS) entry which is preliminary data.</text>
</comment>
<proteinExistence type="predicted"/>
<name>A0AA40SHR6_9ACTN</name>
<feature type="compositionally biased region" description="Basic and acidic residues" evidence="1">
    <location>
        <begin position="41"/>
        <end position="58"/>
    </location>
</feature>
<evidence type="ECO:0000313" key="2">
    <source>
        <dbReference type="EMBL" id="MBA8946405.1"/>
    </source>
</evidence>
<accession>A0AA40SHR6</accession>
<evidence type="ECO:0000256" key="1">
    <source>
        <dbReference type="SAM" id="MobiDB-lite"/>
    </source>
</evidence>
<sequence>MSLLVRTAKKGSMENPDSRVRLRRIRLPGTVAADGGPRTDPGQRPDGSHGRLPDRTDRPTGGPLTLAAPPDARPDRCGATAATHGSF</sequence>
<protein>
    <submittedName>
        <fullName evidence="2">Uncharacterized protein</fullName>
    </submittedName>
</protein>